<comment type="caution">
    <text evidence="1">The sequence shown here is derived from an EMBL/GenBank/DDBJ whole genome shotgun (WGS) entry which is preliminary data.</text>
</comment>
<keyword evidence="2" id="KW-1185">Reference proteome</keyword>
<sequence length="158" mass="17550">MAVRMNTSEAGGFKLLEEDALDDRPCAAVKKFVSSVLERKDMKDADVANSFRNLPSYPGPSHRLAYLLPNHVSKSGTAEDNYRKADSILHPWSPLVSLSLPWSAYQARSSPSSLPGDYLVSAANSIPSIQMHNMSKSMCNAGHSILYLNFMYRLRFHS</sequence>
<dbReference type="Proteomes" id="UP001283361">
    <property type="component" value="Unassembled WGS sequence"/>
</dbReference>
<name>A0AAE0ZNN3_9GAST</name>
<gene>
    <name evidence="1" type="ORF">RRG08_043733</name>
</gene>
<proteinExistence type="predicted"/>
<dbReference type="AlphaFoldDB" id="A0AAE0ZNN3"/>
<dbReference type="EMBL" id="JAWDGP010003622">
    <property type="protein sequence ID" value="KAK3772518.1"/>
    <property type="molecule type" value="Genomic_DNA"/>
</dbReference>
<evidence type="ECO:0000313" key="2">
    <source>
        <dbReference type="Proteomes" id="UP001283361"/>
    </source>
</evidence>
<accession>A0AAE0ZNN3</accession>
<reference evidence="1" key="1">
    <citation type="journal article" date="2023" name="G3 (Bethesda)">
        <title>A reference genome for the long-term kleptoplast-retaining sea slug Elysia crispata morphotype clarki.</title>
        <authorList>
            <person name="Eastman K.E."/>
            <person name="Pendleton A.L."/>
            <person name="Shaikh M.A."/>
            <person name="Suttiyut T."/>
            <person name="Ogas R."/>
            <person name="Tomko P."/>
            <person name="Gavelis G."/>
            <person name="Widhalm J.R."/>
            <person name="Wisecaver J.H."/>
        </authorList>
    </citation>
    <scope>NUCLEOTIDE SEQUENCE</scope>
    <source>
        <strain evidence="1">ECLA1</strain>
    </source>
</reference>
<evidence type="ECO:0000313" key="1">
    <source>
        <dbReference type="EMBL" id="KAK3772518.1"/>
    </source>
</evidence>
<protein>
    <submittedName>
        <fullName evidence="1">Uncharacterized protein</fullName>
    </submittedName>
</protein>
<organism evidence="1 2">
    <name type="scientific">Elysia crispata</name>
    <name type="common">lettuce slug</name>
    <dbReference type="NCBI Taxonomy" id="231223"/>
    <lineage>
        <taxon>Eukaryota</taxon>
        <taxon>Metazoa</taxon>
        <taxon>Spiralia</taxon>
        <taxon>Lophotrochozoa</taxon>
        <taxon>Mollusca</taxon>
        <taxon>Gastropoda</taxon>
        <taxon>Heterobranchia</taxon>
        <taxon>Euthyneura</taxon>
        <taxon>Panpulmonata</taxon>
        <taxon>Sacoglossa</taxon>
        <taxon>Placobranchoidea</taxon>
        <taxon>Plakobranchidae</taxon>
        <taxon>Elysia</taxon>
    </lineage>
</organism>